<name>A0ABW0EHL5_9BACT</name>
<reference evidence="2" key="1">
    <citation type="journal article" date="2019" name="Int. J. Syst. Evol. Microbiol.">
        <title>The Global Catalogue of Microorganisms (GCM) 10K type strain sequencing project: providing services to taxonomists for standard genome sequencing and annotation.</title>
        <authorList>
            <consortium name="The Broad Institute Genomics Platform"/>
            <consortium name="The Broad Institute Genome Sequencing Center for Infectious Disease"/>
            <person name="Wu L."/>
            <person name="Ma J."/>
        </authorList>
    </citation>
    <scope>NUCLEOTIDE SEQUENCE [LARGE SCALE GENOMIC DNA]</scope>
    <source>
        <strain evidence="2">KACC 12602</strain>
    </source>
</reference>
<proteinExistence type="predicted"/>
<evidence type="ECO:0000313" key="2">
    <source>
        <dbReference type="Proteomes" id="UP001596161"/>
    </source>
</evidence>
<evidence type="ECO:0000313" key="1">
    <source>
        <dbReference type="EMBL" id="MFC5272374.1"/>
    </source>
</evidence>
<organism evidence="1 2">
    <name type="scientific">Adhaeribacter terreus</name>
    <dbReference type="NCBI Taxonomy" id="529703"/>
    <lineage>
        <taxon>Bacteria</taxon>
        <taxon>Pseudomonadati</taxon>
        <taxon>Bacteroidota</taxon>
        <taxon>Cytophagia</taxon>
        <taxon>Cytophagales</taxon>
        <taxon>Hymenobacteraceae</taxon>
        <taxon>Adhaeribacter</taxon>
    </lineage>
</organism>
<dbReference type="RefSeq" id="WP_378018732.1">
    <property type="nucleotide sequence ID" value="NZ_JBHSKT010000016.1"/>
</dbReference>
<sequence length="230" mass="25735">MKKDILKRNFLPKLRRSFLLPALFLAAVSTGCERSCTDDPAPGNQACTTEVTVESAGCASGAFQSRWFKLPNGEWLQPFENQTNITSVEPGQRYTIGYEIMKRDNRYDKQVVCLALPPTGKAIRILCMTPMEVPTVYCDTYVTARNVNCSLGAWGNTWLQLHNGHYLQPWQNNTATQTLVEGARYKIGFTPMARDNRYININTCAAMPLDSMAWSPQVVSVNCLEPVGEN</sequence>
<dbReference type="Proteomes" id="UP001596161">
    <property type="component" value="Unassembled WGS sequence"/>
</dbReference>
<dbReference type="EMBL" id="JBHSKT010000016">
    <property type="protein sequence ID" value="MFC5272374.1"/>
    <property type="molecule type" value="Genomic_DNA"/>
</dbReference>
<dbReference type="PROSITE" id="PS51257">
    <property type="entry name" value="PROKAR_LIPOPROTEIN"/>
    <property type="match status" value="1"/>
</dbReference>
<keyword evidence="2" id="KW-1185">Reference proteome</keyword>
<comment type="caution">
    <text evidence="1">The sequence shown here is derived from an EMBL/GenBank/DDBJ whole genome shotgun (WGS) entry which is preliminary data.</text>
</comment>
<protein>
    <recommendedName>
        <fullName evidence="3">DUF4377 domain-containing protein</fullName>
    </recommendedName>
</protein>
<evidence type="ECO:0008006" key="3">
    <source>
        <dbReference type="Google" id="ProtNLM"/>
    </source>
</evidence>
<gene>
    <name evidence="1" type="ORF">ACFPIB_17290</name>
</gene>
<accession>A0ABW0EHL5</accession>